<dbReference type="EMBL" id="JBHSIV010000021">
    <property type="protein sequence ID" value="MFC5064250.1"/>
    <property type="molecule type" value="Genomic_DNA"/>
</dbReference>
<keyword evidence="2" id="KW-0813">Transport</keyword>
<evidence type="ECO:0000256" key="7">
    <source>
        <dbReference type="SAM" id="MobiDB-lite"/>
    </source>
</evidence>
<accession>A0ABV9YMX1</accession>
<evidence type="ECO:0000313" key="11">
    <source>
        <dbReference type="Proteomes" id="UP001595947"/>
    </source>
</evidence>
<dbReference type="InterPro" id="IPR011701">
    <property type="entry name" value="MFS"/>
</dbReference>
<dbReference type="PROSITE" id="PS50850">
    <property type="entry name" value="MFS"/>
    <property type="match status" value="1"/>
</dbReference>
<dbReference type="RefSeq" id="WP_378037598.1">
    <property type="nucleotide sequence ID" value="NZ_JBHSIV010000021.1"/>
</dbReference>
<dbReference type="PANTHER" id="PTHR42718:SF47">
    <property type="entry name" value="METHYL VIOLOGEN RESISTANCE PROTEIN SMVA"/>
    <property type="match status" value="1"/>
</dbReference>
<keyword evidence="11" id="KW-1185">Reference proteome</keyword>
<feature type="transmembrane region" description="Helical" evidence="8">
    <location>
        <begin position="338"/>
        <end position="357"/>
    </location>
</feature>
<feature type="transmembrane region" description="Helical" evidence="8">
    <location>
        <begin position="172"/>
        <end position="194"/>
    </location>
</feature>
<feature type="transmembrane region" description="Helical" evidence="8">
    <location>
        <begin position="21"/>
        <end position="42"/>
    </location>
</feature>
<evidence type="ECO:0000256" key="6">
    <source>
        <dbReference type="ARBA" id="ARBA00023136"/>
    </source>
</evidence>
<evidence type="ECO:0000256" key="3">
    <source>
        <dbReference type="ARBA" id="ARBA00022475"/>
    </source>
</evidence>
<evidence type="ECO:0000256" key="1">
    <source>
        <dbReference type="ARBA" id="ARBA00004651"/>
    </source>
</evidence>
<comment type="caution">
    <text evidence="10">The sequence shown here is derived from an EMBL/GenBank/DDBJ whole genome shotgun (WGS) entry which is preliminary data.</text>
</comment>
<dbReference type="InterPro" id="IPR020846">
    <property type="entry name" value="MFS_dom"/>
</dbReference>
<dbReference type="Pfam" id="PF07690">
    <property type="entry name" value="MFS_1"/>
    <property type="match status" value="1"/>
</dbReference>
<feature type="transmembrane region" description="Helical" evidence="8">
    <location>
        <begin position="410"/>
        <end position="430"/>
    </location>
</feature>
<gene>
    <name evidence="10" type="ORF">ACFPBZ_18650</name>
</gene>
<feature type="compositionally biased region" description="Basic and acidic residues" evidence="7">
    <location>
        <begin position="516"/>
        <end position="528"/>
    </location>
</feature>
<evidence type="ECO:0000256" key="2">
    <source>
        <dbReference type="ARBA" id="ARBA00022448"/>
    </source>
</evidence>
<name>A0ABV9YMX1_9PSEU</name>
<feature type="transmembrane region" description="Helical" evidence="8">
    <location>
        <begin position="310"/>
        <end position="331"/>
    </location>
</feature>
<feature type="region of interest" description="Disordered" evidence="7">
    <location>
        <begin position="497"/>
        <end position="528"/>
    </location>
</feature>
<feature type="transmembrane region" description="Helical" evidence="8">
    <location>
        <begin position="111"/>
        <end position="132"/>
    </location>
</feature>
<feature type="transmembrane region" description="Helical" evidence="8">
    <location>
        <begin position="144"/>
        <end position="166"/>
    </location>
</feature>
<feature type="transmembrane region" description="Helical" evidence="8">
    <location>
        <begin position="206"/>
        <end position="225"/>
    </location>
</feature>
<dbReference type="InterPro" id="IPR036259">
    <property type="entry name" value="MFS_trans_sf"/>
</dbReference>
<reference evidence="11" key="1">
    <citation type="journal article" date="2019" name="Int. J. Syst. Evol. Microbiol.">
        <title>The Global Catalogue of Microorganisms (GCM) 10K type strain sequencing project: providing services to taxonomists for standard genome sequencing and annotation.</title>
        <authorList>
            <consortium name="The Broad Institute Genomics Platform"/>
            <consortium name="The Broad Institute Genome Sequencing Center for Infectious Disease"/>
            <person name="Wu L."/>
            <person name="Ma J."/>
        </authorList>
    </citation>
    <scope>NUCLEOTIDE SEQUENCE [LARGE SCALE GENOMIC DNA]</scope>
    <source>
        <strain evidence="11">CGMCC 4.7093</strain>
    </source>
</reference>
<feature type="transmembrane region" description="Helical" evidence="8">
    <location>
        <begin position="273"/>
        <end position="298"/>
    </location>
</feature>
<dbReference type="CDD" id="cd17321">
    <property type="entry name" value="MFS_MMR_MDR_like"/>
    <property type="match status" value="1"/>
</dbReference>
<feature type="transmembrane region" description="Helical" evidence="8">
    <location>
        <begin position="363"/>
        <end position="389"/>
    </location>
</feature>
<evidence type="ECO:0000256" key="4">
    <source>
        <dbReference type="ARBA" id="ARBA00022692"/>
    </source>
</evidence>
<dbReference type="PANTHER" id="PTHR42718">
    <property type="entry name" value="MAJOR FACILITATOR SUPERFAMILY MULTIDRUG TRANSPORTER MFSC"/>
    <property type="match status" value="1"/>
</dbReference>
<keyword evidence="5 8" id="KW-1133">Transmembrane helix</keyword>
<feature type="transmembrane region" description="Helical" evidence="8">
    <location>
        <begin position="62"/>
        <end position="79"/>
    </location>
</feature>
<feature type="transmembrane region" description="Helical" evidence="8">
    <location>
        <begin position="231"/>
        <end position="252"/>
    </location>
</feature>
<feature type="domain" description="Major facilitator superfamily (MFS) profile" evidence="9">
    <location>
        <begin position="20"/>
        <end position="497"/>
    </location>
</feature>
<evidence type="ECO:0000313" key="10">
    <source>
        <dbReference type="EMBL" id="MFC5064250.1"/>
    </source>
</evidence>
<keyword evidence="6 8" id="KW-0472">Membrane</keyword>
<evidence type="ECO:0000256" key="5">
    <source>
        <dbReference type="ARBA" id="ARBA00022989"/>
    </source>
</evidence>
<organism evidence="10 11">
    <name type="scientific">Actinomycetospora atypica</name>
    <dbReference type="NCBI Taxonomy" id="1290095"/>
    <lineage>
        <taxon>Bacteria</taxon>
        <taxon>Bacillati</taxon>
        <taxon>Actinomycetota</taxon>
        <taxon>Actinomycetes</taxon>
        <taxon>Pseudonocardiales</taxon>
        <taxon>Pseudonocardiaceae</taxon>
        <taxon>Actinomycetospora</taxon>
    </lineage>
</organism>
<dbReference type="Proteomes" id="UP001595947">
    <property type="component" value="Unassembled WGS sequence"/>
</dbReference>
<evidence type="ECO:0000256" key="8">
    <source>
        <dbReference type="SAM" id="Phobius"/>
    </source>
</evidence>
<feature type="transmembrane region" description="Helical" evidence="8">
    <location>
        <begin position="471"/>
        <end position="494"/>
    </location>
</feature>
<dbReference type="Gene3D" id="1.20.1250.20">
    <property type="entry name" value="MFS general substrate transporter like domains"/>
    <property type="match status" value="1"/>
</dbReference>
<evidence type="ECO:0000259" key="9">
    <source>
        <dbReference type="PROSITE" id="PS50850"/>
    </source>
</evidence>
<keyword evidence="3" id="KW-1003">Cell membrane</keyword>
<dbReference type="SUPFAM" id="SSF103473">
    <property type="entry name" value="MFS general substrate transporter"/>
    <property type="match status" value="1"/>
</dbReference>
<keyword evidence="4 8" id="KW-0812">Transmembrane</keyword>
<comment type="subcellular location">
    <subcellularLocation>
        <location evidence="1">Cell membrane</location>
        <topology evidence="1">Multi-pass membrane protein</topology>
    </subcellularLocation>
</comment>
<proteinExistence type="predicted"/>
<feature type="transmembrane region" description="Helical" evidence="8">
    <location>
        <begin position="86"/>
        <end position="105"/>
    </location>
</feature>
<protein>
    <submittedName>
        <fullName evidence="10">MFS transporter</fullName>
    </submittedName>
</protein>
<sequence>MSTPHRHPSEGRADRRAWAGLAVLALVPALLSLDLTVLFLALPSLSTDLAPSSVELLWIGDVYPFMLAGFLVTTGSLGDRFGRRRLLLVGAAVFGLASIAAAYSAGPGMLIVARAALGVAGAMMLPNTLALVSTMFTDPDQRGLAIGVWISCFMGGTAVGPVVGGLLLSRFWWGAVFLVGVPLMLVLLVVGPFTVPEHRNVRAPTVDLPSIALSLVAILSLAHGLKDLARIGPTTVNVLILSAGLVLGLVFVRRQLGSPAPLLDLRLFGNRTFTVGVLFMVFGSVVMAGTLLLSSQYLQLVLGLPPAQAGLWSVPSAGGLALASLLAPVIARRFRAGHVMAVGVGVAMVGFVVLAQVADGGDLVRLVVGLILVQTGIGACGPLGTDLVLGAVPSENAGAATALSQTGLELGGALGIAGLGTVASVVYRAAMESSPFPAARDTLPGALGSAAGLDPRPAGELVAQARAAFTAGLHVVASVGTGITALLVVGAVVLSRRPPRPGTESVGADRPPADTSARHDRAGVHPRS</sequence>